<dbReference type="InterPro" id="IPR032299">
    <property type="entry name" value="DUF4843"/>
</dbReference>
<evidence type="ECO:0000313" key="2">
    <source>
        <dbReference type="Proteomes" id="UP001207742"/>
    </source>
</evidence>
<protein>
    <submittedName>
        <fullName evidence="1">DUF4843 domain-containing protein</fullName>
    </submittedName>
</protein>
<dbReference type="Proteomes" id="UP001207742">
    <property type="component" value="Unassembled WGS sequence"/>
</dbReference>
<dbReference type="RefSeq" id="WP_264732384.1">
    <property type="nucleotide sequence ID" value="NZ_JAPDNR010000001.1"/>
</dbReference>
<reference evidence="1 2" key="1">
    <citation type="submission" date="2022-10" db="EMBL/GenBank/DDBJ databases">
        <title>Chitinophaga nivalis PC15 sp. nov., isolated from Pyeongchang county, South Korea.</title>
        <authorList>
            <person name="Trinh H.N."/>
        </authorList>
    </citation>
    <scope>NUCLEOTIDE SEQUENCE [LARGE SCALE GENOMIC DNA]</scope>
    <source>
        <strain evidence="1 2">PC14</strain>
    </source>
</reference>
<comment type="caution">
    <text evidence="1">The sequence shown here is derived from an EMBL/GenBank/DDBJ whole genome shotgun (WGS) entry which is preliminary data.</text>
</comment>
<gene>
    <name evidence="1" type="ORF">OL497_17455</name>
</gene>
<evidence type="ECO:0000313" key="1">
    <source>
        <dbReference type="EMBL" id="MCW3485697.1"/>
    </source>
</evidence>
<dbReference type="PROSITE" id="PS51257">
    <property type="entry name" value="PROKAR_LIPOPROTEIN"/>
    <property type="match status" value="1"/>
</dbReference>
<keyword evidence="2" id="KW-1185">Reference proteome</keyword>
<proteinExistence type="predicted"/>
<dbReference type="EMBL" id="JAPDNS010000002">
    <property type="protein sequence ID" value="MCW3485697.1"/>
    <property type="molecule type" value="Genomic_DNA"/>
</dbReference>
<dbReference type="Pfam" id="PF16132">
    <property type="entry name" value="DUF4843"/>
    <property type="match status" value="1"/>
</dbReference>
<sequence length="230" mass="25893">MKNWKLYHLLFLAAAFAGCSKEPLETYKDEPRIYFNGEESTFTFAIRPSTQLTDTFKVRINYSGLTLRQALPVKFSVADTSTAKAGKDYELPANFAVPVGYFSDTLRILVKRTPEIATKAAVLVLRLEDNGSYTPGFGRNGKVIRLVINDMLTKPSSWESYLASYLGVYSKAKYRFIIDTLGMSDFPYDMVRNGQLLYYKIKLAEALAAYEKIHGPLIDAETGNQVFFPA</sequence>
<organism evidence="1 2">
    <name type="scientific">Chitinophaga nivalis</name>
    <dbReference type="NCBI Taxonomy" id="2991709"/>
    <lineage>
        <taxon>Bacteria</taxon>
        <taxon>Pseudomonadati</taxon>
        <taxon>Bacteroidota</taxon>
        <taxon>Chitinophagia</taxon>
        <taxon>Chitinophagales</taxon>
        <taxon>Chitinophagaceae</taxon>
        <taxon>Chitinophaga</taxon>
    </lineage>
</organism>
<name>A0ABT3IP10_9BACT</name>
<accession>A0ABT3IP10</accession>